<dbReference type="InterPro" id="IPR029063">
    <property type="entry name" value="SAM-dependent_MTases_sf"/>
</dbReference>
<evidence type="ECO:0000313" key="5">
    <source>
        <dbReference type="Proteomes" id="UP000018502"/>
    </source>
</evidence>
<dbReference type="AlphaFoldDB" id="A0A829MDZ8"/>
<feature type="compositionally biased region" description="Low complexity" evidence="2">
    <location>
        <begin position="161"/>
        <end position="178"/>
    </location>
</feature>
<dbReference type="Proteomes" id="UP000018502">
    <property type="component" value="Unassembled WGS sequence"/>
</dbReference>
<keyword evidence="1 4" id="KW-0808">Transferase</keyword>
<dbReference type="GO" id="GO:0008168">
    <property type="term" value="F:methyltransferase activity"/>
    <property type="evidence" value="ECO:0007669"/>
    <property type="project" value="UniProtKB-KW"/>
</dbReference>
<keyword evidence="4" id="KW-0489">Methyltransferase</keyword>
<organism evidence="4 5">
    <name type="scientific">Mycobacteroides abscessus MAB_091912_2446</name>
    <dbReference type="NCBI Taxonomy" id="1335414"/>
    <lineage>
        <taxon>Bacteria</taxon>
        <taxon>Bacillati</taxon>
        <taxon>Actinomycetota</taxon>
        <taxon>Actinomycetes</taxon>
        <taxon>Mycobacteriales</taxon>
        <taxon>Mycobacteriaceae</taxon>
        <taxon>Mycobacteroides</taxon>
        <taxon>Mycobacteroides abscessus</taxon>
    </lineage>
</organism>
<evidence type="ECO:0000256" key="2">
    <source>
        <dbReference type="SAM" id="MobiDB-lite"/>
    </source>
</evidence>
<dbReference type="Pfam" id="PF13649">
    <property type="entry name" value="Methyltransf_25"/>
    <property type="match status" value="1"/>
</dbReference>
<dbReference type="PANTHER" id="PTHR43861:SF3">
    <property type="entry name" value="PUTATIVE (AFU_ORTHOLOGUE AFUA_2G14390)-RELATED"/>
    <property type="match status" value="1"/>
</dbReference>
<evidence type="ECO:0000259" key="3">
    <source>
        <dbReference type="Pfam" id="PF13649"/>
    </source>
</evidence>
<accession>A0A829MDZ8</accession>
<dbReference type="PANTHER" id="PTHR43861">
    <property type="entry name" value="TRANS-ACONITATE 2-METHYLTRANSFERASE-RELATED"/>
    <property type="match status" value="1"/>
</dbReference>
<dbReference type="InterPro" id="IPR041698">
    <property type="entry name" value="Methyltransf_25"/>
</dbReference>
<proteinExistence type="predicted"/>
<feature type="region of interest" description="Disordered" evidence="2">
    <location>
        <begin position="153"/>
        <end position="219"/>
    </location>
</feature>
<gene>
    <name evidence="4" type="ORF">L833_1768</name>
</gene>
<evidence type="ECO:0000313" key="4">
    <source>
        <dbReference type="EMBL" id="ESV64384.1"/>
    </source>
</evidence>
<dbReference type="EMBL" id="AYTF01000001">
    <property type="protein sequence ID" value="ESV64384.1"/>
    <property type="molecule type" value="Genomic_DNA"/>
</dbReference>
<comment type="caution">
    <text evidence="4">The sequence shown here is derived from an EMBL/GenBank/DDBJ whole genome shotgun (WGS) entry which is preliminary data.</text>
</comment>
<protein>
    <submittedName>
        <fullName evidence="4">Methyltransferase domain protein</fullName>
    </submittedName>
</protein>
<evidence type="ECO:0000256" key="1">
    <source>
        <dbReference type="ARBA" id="ARBA00022679"/>
    </source>
</evidence>
<dbReference type="SUPFAM" id="SSF53335">
    <property type="entry name" value="S-adenosyl-L-methionine-dependent methyltransferases"/>
    <property type="match status" value="1"/>
</dbReference>
<reference evidence="4 5" key="1">
    <citation type="journal article" date="2014" name="Emerg. Infect. Dis.">
        <title>High-level Relatedness among Mycobacterium abscessus subsp. massiliense Strains from Widely Separated Outbreaks.</title>
        <authorList>
            <person name="Tettelin H."/>
            <person name="Davidson R.M."/>
            <person name="Agrawal S."/>
            <person name="Aitken M.L."/>
            <person name="Shallom S."/>
            <person name="Hasan N.A."/>
            <person name="Strong M."/>
            <person name="Nogueira de Moura V.C."/>
            <person name="De Groote M.A."/>
            <person name="Duarte R.S."/>
            <person name="Hine E."/>
            <person name="Parankush S."/>
            <person name="Su Q."/>
            <person name="Daugherty S.C."/>
            <person name="Fraser C.M."/>
            <person name="Brown-Elliott B.A."/>
            <person name="Wallace R.J.Jr."/>
            <person name="Holland S.M."/>
            <person name="Sampaio E.P."/>
            <person name="Olivier K.N."/>
            <person name="Jackson M."/>
            <person name="Zelazny A.M."/>
        </authorList>
    </citation>
    <scope>NUCLEOTIDE SEQUENCE [LARGE SCALE GENOMIC DNA]</scope>
    <source>
        <strain evidence="4 5">MAB_091912_2446</strain>
    </source>
</reference>
<sequence>MHDHHNPPSDEKSWDEFYQSHDALWSGNANPQLVTEISSLPPRTALDAGCGEGGDAIWLAQHGWQVTGMDFAQTALRRAADNAVKVDPELANRISWTQADLTAWQPNRQFDLVTSHFMHLPTNLREPVFAALAAAVAPEGRCSSSGTIRRTCRRRSDDRTCLTGTSRPRTSPTPSTQRNGLSWSPNHEAESSRVTTKSLISQTPCCGPSANPRRNRPRR</sequence>
<feature type="compositionally biased region" description="Polar residues" evidence="2">
    <location>
        <begin position="192"/>
        <end position="204"/>
    </location>
</feature>
<feature type="domain" description="Methyltransferase" evidence="3">
    <location>
        <begin position="46"/>
        <end position="140"/>
    </location>
</feature>
<dbReference type="Gene3D" id="3.40.50.150">
    <property type="entry name" value="Vaccinia Virus protein VP39"/>
    <property type="match status" value="1"/>
</dbReference>
<dbReference type="GO" id="GO:0032259">
    <property type="term" value="P:methylation"/>
    <property type="evidence" value="ECO:0007669"/>
    <property type="project" value="UniProtKB-KW"/>
</dbReference>
<name>A0A829MDZ8_9MYCO</name>
<dbReference type="CDD" id="cd02440">
    <property type="entry name" value="AdoMet_MTases"/>
    <property type="match status" value="1"/>
</dbReference>